<feature type="compositionally biased region" description="Basic and acidic residues" evidence="1">
    <location>
        <begin position="406"/>
        <end position="417"/>
    </location>
</feature>
<dbReference type="Proteomes" id="UP000242715">
    <property type="component" value="Unassembled WGS sequence"/>
</dbReference>
<feature type="region of interest" description="Disordered" evidence="1">
    <location>
        <begin position="86"/>
        <end position="108"/>
    </location>
</feature>
<feature type="compositionally biased region" description="Acidic residues" evidence="1">
    <location>
        <begin position="187"/>
        <end position="202"/>
    </location>
</feature>
<dbReference type="AlphaFoldDB" id="A0A2Z6MR90"/>
<name>A0A2Z6MR90_TRISU</name>
<feature type="region of interest" description="Disordered" evidence="1">
    <location>
        <begin position="137"/>
        <end position="242"/>
    </location>
</feature>
<feature type="region of interest" description="Disordered" evidence="1">
    <location>
        <begin position="274"/>
        <end position="305"/>
    </location>
</feature>
<dbReference type="SMART" id="SM00384">
    <property type="entry name" value="AT_hook"/>
    <property type="match status" value="5"/>
</dbReference>
<proteinExistence type="predicted"/>
<feature type="region of interest" description="Disordered" evidence="1">
    <location>
        <begin position="347"/>
        <end position="370"/>
    </location>
</feature>
<accession>A0A2Z6MR90</accession>
<dbReference type="InterPro" id="IPR017956">
    <property type="entry name" value="AT_hook_DNA-bd_motif"/>
</dbReference>
<protein>
    <submittedName>
        <fullName evidence="2">Uncharacterized protein</fullName>
    </submittedName>
</protein>
<feature type="compositionally biased region" description="Basic and acidic residues" evidence="1">
    <location>
        <begin position="291"/>
        <end position="304"/>
    </location>
</feature>
<dbReference type="GO" id="GO:0003677">
    <property type="term" value="F:DNA binding"/>
    <property type="evidence" value="ECO:0007669"/>
    <property type="project" value="InterPro"/>
</dbReference>
<evidence type="ECO:0000313" key="2">
    <source>
        <dbReference type="EMBL" id="GAU18755.1"/>
    </source>
</evidence>
<feature type="region of interest" description="Disordered" evidence="1">
    <location>
        <begin position="397"/>
        <end position="457"/>
    </location>
</feature>
<reference evidence="3" key="1">
    <citation type="journal article" date="2017" name="Front. Plant Sci.">
        <title>Climate Clever Clovers: New Paradigm to Reduce the Environmental Footprint of Ruminants by Breeding Low Methanogenic Forages Utilizing Haplotype Variation.</title>
        <authorList>
            <person name="Kaur P."/>
            <person name="Appels R."/>
            <person name="Bayer P.E."/>
            <person name="Keeble-Gagnere G."/>
            <person name="Wang J."/>
            <person name="Hirakawa H."/>
            <person name="Shirasawa K."/>
            <person name="Vercoe P."/>
            <person name="Stefanova K."/>
            <person name="Durmic Z."/>
            <person name="Nichols P."/>
            <person name="Revell C."/>
            <person name="Isobe S.N."/>
            <person name="Edwards D."/>
            <person name="Erskine W."/>
        </authorList>
    </citation>
    <scope>NUCLEOTIDE SEQUENCE [LARGE SCALE GENOMIC DNA]</scope>
    <source>
        <strain evidence="3">cv. Daliak</strain>
    </source>
</reference>
<feature type="compositionally biased region" description="Polar residues" evidence="1">
    <location>
        <begin position="96"/>
        <end position="108"/>
    </location>
</feature>
<keyword evidence="3" id="KW-1185">Reference proteome</keyword>
<organism evidence="2 3">
    <name type="scientific">Trifolium subterraneum</name>
    <name type="common">Subterranean clover</name>
    <dbReference type="NCBI Taxonomy" id="3900"/>
    <lineage>
        <taxon>Eukaryota</taxon>
        <taxon>Viridiplantae</taxon>
        <taxon>Streptophyta</taxon>
        <taxon>Embryophyta</taxon>
        <taxon>Tracheophyta</taxon>
        <taxon>Spermatophyta</taxon>
        <taxon>Magnoliopsida</taxon>
        <taxon>eudicotyledons</taxon>
        <taxon>Gunneridae</taxon>
        <taxon>Pentapetalae</taxon>
        <taxon>rosids</taxon>
        <taxon>fabids</taxon>
        <taxon>Fabales</taxon>
        <taxon>Fabaceae</taxon>
        <taxon>Papilionoideae</taxon>
        <taxon>50 kb inversion clade</taxon>
        <taxon>NPAAA clade</taxon>
        <taxon>Hologalegina</taxon>
        <taxon>IRL clade</taxon>
        <taxon>Trifolieae</taxon>
        <taxon>Trifolium</taxon>
    </lineage>
</organism>
<evidence type="ECO:0000313" key="3">
    <source>
        <dbReference type="Proteomes" id="UP000242715"/>
    </source>
</evidence>
<sequence>MFHLLQYLEQIGENNSYGGLKIKWFKASSGIHKKKSSFKGKKLRLAISATSRLFPISLPSCFGAAVQSIICLRRLCRTFRIGTMAKRKGRGRPKGSSVQKKAKQSANVETAVLDNPSNELEIEFVEEQETGTYGFTLSDSPVPVDPGFVEEHETGTKRKGRGQPKGSSVQKKAKQSANVKIAVLDNPSDESEIDPEFIEEQEIGTMAKRKGRGRPKGSSVQKKAKQSAHAETAVLDNPSNELEVDPEFVEEQETGTHGFTLSDSPVQVEPGFVAEQETDMPKKRGRGRPIRSRDQNCRESDRRNVSSPINLLNMVENVHGCEESENADLQDYVVDNPSNKLEVAPGFVEEQERDMPMKRGRGRPKRSRDQTCQEIVHTNATSPVSASNTVQAVHACEESGNAVRPNKKEQRQPRELRLQNCHRNPDGTDIYDDSSNMMEDRPVDKEESDVGSLSVTS</sequence>
<dbReference type="EMBL" id="DF973189">
    <property type="protein sequence ID" value="GAU18755.1"/>
    <property type="molecule type" value="Genomic_DNA"/>
</dbReference>
<dbReference type="PRINTS" id="PR00929">
    <property type="entry name" value="ATHOOK"/>
</dbReference>
<gene>
    <name evidence="2" type="ORF">TSUD_80440</name>
</gene>
<feature type="compositionally biased region" description="Polar residues" evidence="1">
    <location>
        <begin position="165"/>
        <end position="178"/>
    </location>
</feature>
<evidence type="ECO:0000256" key="1">
    <source>
        <dbReference type="SAM" id="MobiDB-lite"/>
    </source>
</evidence>